<accession>A0AAN8FT66</accession>
<feature type="non-terminal residue" evidence="1">
    <location>
        <position position="148"/>
    </location>
</feature>
<dbReference type="PANTHER" id="PTHR24172:SF4">
    <property type="entry name" value="ANK_REP_REGION DOMAIN-CONTAINING PROTEIN"/>
    <property type="match status" value="1"/>
</dbReference>
<evidence type="ECO:0000313" key="1">
    <source>
        <dbReference type="EMBL" id="KAK5983580.1"/>
    </source>
</evidence>
<organism evidence="1 2">
    <name type="scientific">Trichostrongylus colubriformis</name>
    <name type="common">Black scour worm</name>
    <dbReference type="NCBI Taxonomy" id="6319"/>
    <lineage>
        <taxon>Eukaryota</taxon>
        <taxon>Metazoa</taxon>
        <taxon>Ecdysozoa</taxon>
        <taxon>Nematoda</taxon>
        <taxon>Chromadorea</taxon>
        <taxon>Rhabditida</taxon>
        <taxon>Rhabditina</taxon>
        <taxon>Rhabditomorpha</taxon>
        <taxon>Strongyloidea</taxon>
        <taxon>Trichostrongylidae</taxon>
        <taxon>Trichostrongylus</taxon>
    </lineage>
</organism>
<dbReference type="PANTHER" id="PTHR24172">
    <property type="entry name" value="ANK_REP_REGION DOMAIN-CONTAINING PROTEIN"/>
    <property type="match status" value="1"/>
</dbReference>
<dbReference type="EMBL" id="WIXE01003837">
    <property type="protein sequence ID" value="KAK5983580.1"/>
    <property type="molecule type" value="Genomic_DNA"/>
</dbReference>
<dbReference type="Proteomes" id="UP001331761">
    <property type="component" value="Unassembled WGS sequence"/>
</dbReference>
<protein>
    <submittedName>
        <fullName evidence="1">Uncharacterized protein</fullName>
    </submittedName>
</protein>
<gene>
    <name evidence="1" type="ORF">GCK32_014074</name>
</gene>
<sequence>MVYKRAYQPCIDYLLRLAPEAELIRDKGSRTRVLHHSRFKHTHSEPKIVMRDKPPAISDHDVTNRILGLNFKSNDFEVLEQIQMEGKADQIWSTVKQNPDNEDLANYVAEFKNIQRRLSQAMEAVENNNMKRLRKVIDHDVVKARNAK</sequence>
<proteinExistence type="predicted"/>
<keyword evidence="2" id="KW-1185">Reference proteome</keyword>
<reference evidence="1 2" key="1">
    <citation type="submission" date="2019-10" db="EMBL/GenBank/DDBJ databases">
        <title>Assembly and Annotation for the nematode Trichostrongylus colubriformis.</title>
        <authorList>
            <person name="Martin J."/>
        </authorList>
    </citation>
    <scope>NUCLEOTIDE SEQUENCE [LARGE SCALE GENOMIC DNA]</scope>
    <source>
        <strain evidence="1">G859</strain>
        <tissue evidence="1">Whole worm</tissue>
    </source>
</reference>
<name>A0AAN8FT66_TRICO</name>
<dbReference type="AlphaFoldDB" id="A0AAN8FT66"/>
<evidence type="ECO:0000313" key="2">
    <source>
        <dbReference type="Proteomes" id="UP001331761"/>
    </source>
</evidence>
<comment type="caution">
    <text evidence="1">The sequence shown here is derived from an EMBL/GenBank/DDBJ whole genome shotgun (WGS) entry which is preliminary data.</text>
</comment>